<dbReference type="PANTHER" id="PTHR11035:SF35">
    <property type="entry name" value="VERY-LONG-CHAIN (3R)-3-HYDROXYACYL-COA DEHYDRATASE"/>
    <property type="match status" value="1"/>
</dbReference>
<evidence type="ECO:0000256" key="3">
    <source>
        <dbReference type="ARBA" id="ARBA00007811"/>
    </source>
</evidence>
<evidence type="ECO:0000256" key="4">
    <source>
        <dbReference type="ARBA" id="ARBA00013122"/>
    </source>
</evidence>
<protein>
    <recommendedName>
        <fullName evidence="4">very-long-chain (3R)-3-hydroxyacyl-CoA dehydratase</fullName>
        <ecNumber evidence="4">4.2.1.134</ecNumber>
    </recommendedName>
</protein>
<dbReference type="EC" id="4.2.1.134" evidence="4"/>
<sequence length="218" mass="23723">MMSSEQVKSIVKDVHQSGVMGDNPMLILQPILNLIAFVAWIVLLVQMLSLGKNPRDITVFMLTLGCECICLLEVMQICAGLIKGNVAFALVLHYTRMLLLLGVLIKPHIAASEAGHAIIYAWAITEVCRYPYYMSPNSSICRKLRYIVPLITFPIGAVAEAYCAYLAFPLIKHRLLKSMVGMVVPTNLIGGAFVYANIAGKAQSALSPKPASAGIKTD</sequence>
<evidence type="ECO:0000256" key="9">
    <source>
        <dbReference type="ARBA" id="ARBA00023098"/>
    </source>
</evidence>
<comment type="subcellular location">
    <subcellularLocation>
        <location evidence="1">Membrane</location>
        <topology evidence="1">Multi-pass membrane protein</topology>
    </subcellularLocation>
</comment>
<name>A0A7S4EVZ9_CHRCT</name>
<evidence type="ECO:0000256" key="11">
    <source>
        <dbReference type="ARBA" id="ARBA00023160"/>
    </source>
</evidence>
<dbReference type="InterPro" id="IPR007482">
    <property type="entry name" value="Tyr_Pase-like_PTPLA"/>
</dbReference>
<evidence type="ECO:0000256" key="5">
    <source>
        <dbReference type="ARBA" id="ARBA00022516"/>
    </source>
</evidence>
<feature type="transmembrane region" description="Helical" evidence="13">
    <location>
        <begin position="26"/>
        <end position="45"/>
    </location>
</feature>
<dbReference type="Pfam" id="PF04387">
    <property type="entry name" value="PTPLA"/>
    <property type="match status" value="1"/>
</dbReference>
<keyword evidence="6 13" id="KW-0812">Transmembrane</keyword>
<evidence type="ECO:0000256" key="6">
    <source>
        <dbReference type="ARBA" id="ARBA00022692"/>
    </source>
</evidence>
<evidence type="ECO:0000256" key="7">
    <source>
        <dbReference type="ARBA" id="ARBA00022832"/>
    </source>
</evidence>
<evidence type="ECO:0000256" key="1">
    <source>
        <dbReference type="ARBA" id="ARBA00004141"/>
    </source>
</evidence>
<keyword evidence="11" id="KW-0275">Fatty acid biosynthesis</keyword>
<dbReference type="GO" id="GO:0042761">
    <property type="term" value="P:very long-chain fatty acid biosynthetic process"/>
    <property type="evidence" value="ECO:0007669"/>
    <property type="project" value="TreeGrafter"/>
</dbReference>
<dbReference type="EMBL" id="HBIZ01014057">
    <property type="protein sequence ID" value="CAE0755974.1"/>
    <property type="molecule type" value="Transcribed_RNA"/>
</dbReference>
<gene>
    <name evidence="14" type="ORF">PCAR00345_LOCUS8568</name>
</gene>
<comment type="similarity">
    <text evidence="3">Belongs to the very long-chain fatty acids dehydratase HACD family.</text>
</comment>
<evidence type="ECO:0000256" key="2">
    <source>
        <dbReference type="ARBA" id="ARBA00005194"/>
    </source>
</evidence>
<reference evidence="14" key="1">
    <citation type="submission" date="2021-01" db="EMBL/GenBank/DDBJ databases">
        <authorList>
            <person name="Corre E."/>
            <person name="Pelletier E."/>
            <person name="Niang G."/>
            <person name="Scheremetjew M."/>
            <person name="Finn R."/>
            <person name="Kale V."/>
            <person name="Holt S."/>
            <person name="Cochrane G."/>
            <person name="Meng A."/>
            <person name="Brown T."/>
            <person name="Cohen L."/>
        </authorList>
    </citation>
    <scope>NUCLEOTIDE SEQUENCE</scope>
    <source>
        <strain evidence="14">CCMP645</strain>
    </source>
</reference>
<dbReference type="PANTHER" id="PTHR11035">
    <property type="entry name" value="VERY-LONG-CHAIN (3R)-3-HYDROXYACYL-COA DEHYDRATASE"/>
    <property type="match status" value="1"/>
</dbReference>
<feature type="transmembrane region" description="Helical" evidence="13">
    <location>
        <begin position="180"/>
        <end position="198"/>
    </location>
</feature>
<dbReference type="GO" id="GO:0030497">
    <property type="term" value="P:fatty acid elongation"/>
    <property type="evidence" value="ECO:0007669"/>
    <property type="project" value="TreeGrafter"/>
</dbReference>
<feature type="transmembrane region" description="Helical" evidence="13">
    <location>
        <begin position="88"/>
        <end position="105"/>
    </location>
</feature>
<dbReference type="AlphaFoldDB" id="A0A7S4EVZ9"/>
<feature type="transmembrane region" description="Helical" evidence="13">
    <location>
        <begin position="146"/>
        <end position="168"/>
    </location>
</feature>
<keyword evidence="12" id="KW-0456">Lyase</keyword>
<keyword evidence="8 13" id="KW-1133">Transmembrane helix</keyword>
<keyword evidence="10 13" id="KW-0472">Membrane</keyword>
<dbReference type="UniPathway" id="UPA00094"/>
<accession>A0A7S4EVZ9</accession>
<feature type="transmembrane region" description="Helical" evidence="13">
    <location>
        <begin position="117"/>
        <end position="134"/>
    </location>
</feature>
<feature type="transmembrane region" description="Helical" evidence="13">
    <location>
        <begin position="57"/>
        <end position="82"/>
    </location>
</feature>
<comment type="pathway">
    <text evidence="2">Lipid metabolism; fatty acid biosynthesis.</text>
</comment>
<proteinExistence type="inferred from homology"/>
<dbReference type="GO" id="GO:0102158">
    <property type="term" value="F:very-long-chain (3R)-3-hydroxyacyl-CoA dehydratase activity"/>
    <property type="evidence" value="ECO:0007669"/>
    <property type="project" value="UniProtKB-EC"/>
</dbReference>
<keyword evidence="9" id="KW-0443">Lipid metabolism</keyword>
<evidence type="ECO:0000313" key="14">
    <source>
        <dbReference type="EMBL" id="CAE0755974.1"/>
    </source>
</evidence>
<evidence type="ECO:0000256" key="10">
    <source>
        <dbReference type="ARBA" id="ARBA00023136"/>
    </source>
</evidence>
<evidence type="ECO:0000256" key="12">
    <source>
        <dbReference type="ARBA" id="ARBA00023239"/>
    </source>
</evidence>
<organism evidence="14">
    <name type="scientific">Chrysotila carterae</name>
    <name type="common">Marine alga</name>
    <name type="synonym">Syracosphaera carterae</name>
    <dbReference type="NCBI Taxonomy" id="13221"/>
    <lineage>
        <taxon>Eukaryota</taxon>
        <taxon>Haptista</taxon>
        <taxon>Haptophyta</taxon>
        <taxon>Prymnesiophyceae</taxon>
        <taxon>Isochrysidales</taxon>
        <taxon>Isochrysidaceae</taxon>
        <taxon>Chrysotila</taxon>
    </lineage>
</organism>
<keyword evidence="7" id="KW-0276">Fatty acid metabolism</keyword>
<dbReference type="GO" id="GO:0030148">
    <property type="term" value="P:sphingolipid biosynthetic process"/>
    <property type="evidence" value="ECO:0007669"/>
    <property type="project" value="TreeGrafter"/>
</dbReference>
<evidence type="ECO:0000256" key="8">
    <source>
        <dbReference type="ARBA" id="ARBA00022989"/>
    </source>
</evidence>
<keyword evidence="5" id="KW-0444">Lipid biosynthesis</keyword>
<dbReference type="GO" id="GO:0005789">
    <property type="term" value="C:endoplasmic reticulum membrane"/>
    <property type="evidence" value="ECO:0007669"/>
    <property type="project" value="TreeGrafter"/>
</dbReference>
<evidence type="ECO:0000256" key="13">
    <source>
        <dbReference type="SAM" id="Phobius"/>
    </source>
</evidence>